<evidence type="ECO:0000313" key="2">
    <source>
        <dbReference type="EMBL" id="OGY44445.1"/>
    </source>
</evidence>
<evidence type="ECO:0000313" key="3">
    <source>
        <dbReference type="Proteomes" id="UP000178930"/>
    </source>
</evidence>
<dbReference type="Proteomes" id="UP000178930">
    <property type="component" value="Unassembled WGS sequence"/>
</dbReference>
<name>A0A1G1XWI0_9BACT</name>
<dbReference type="GO" id="GO:0008198">
    <property type="term" value="F:ferrous iron binding"/>
    <property type="evidence" value="ECO:0007669"/>
    <property type="project" value="InterPro"/>
</dbReference>
<dbReference type="AlphaFoldDB" id="A0A1G1XWI0"/>
<accession>A0A1G1XWI0</accession>
<dbReference type="STRING" id="1797532.A2729_02160"/>
<sequence>MPLVFAAITPHPPVLIPEIGKDNLVKLKKTEEAFKKLEQELYAAKPESLVLISPHGKVSPEYFNINLNPDYAANFKEFGDFSLELKFRSDFMTIQEIRASDESNQAAPMVMISEPEIDHGFAVPLYFLTKHLKNLPIVPITYSGLNYQKHFEFGQFLYRQLAKLNKRIAVIASGDLAHTLTKDAPAGYSAQGKEFDKKVVDLIKAKNFNGLLVLDSGLIKEAAECGLRSIIILAGMTESLNIKPEVLSYEGPFGVGYLICNFRLV</sequence>
<dbReference type="EMBL" id="MHIB01000016">
    <property type="protein sequence ID" value="OGY44445.1"/>
    <property type="molecule type" value="Genomic_DNA"/>
</dbReference>
<organism evidence="2 3">
    <name type="scientific">Candidatus Buchananbacteria bacterium RIFCSPHIGHO2_01_FULL_39_14</name>
    <dbReference type="NCBI Taxonomy" id="1797532"/>
    <lineage>
        <taxon>Bacteria</taxon>
        <taxon>Candidatus Buchananiibacteriota</taxon>
    </lineage>
</organism>
<dbReference type="CDD" id="cd07951">
    <property type="entry name" value="ED_3B_N_AMMECR1"/>
    <property type="match status" value="1"/>
</dbReference>
<dbReference type="GO" id="GO:0016702">
    <property type="term" value="F:oxidoreductase activity, acting on single donors with incorporation of molecular oxygen, incorporation of two atoms of oxygen"/>
    <property type="evidence" value="ECO:0007669"/>
    <property type="project" value="UniProtKB-ARBA"/>
</dbReference>
<protein>
    <submittedName>
        <fullName evidence="2">AmmeMemoRadiSam system protein B</fullName>
    </submittedName>
</protein>
<dbReference type="Gene3D" id="3.40.830.10">
    <property type="entry name" value="LigB-like"/>
    <property type="match status" value="1"/>
</dbReference>
<evidence type="ECO:0000259" key="1">
    <source>
        <dbReference type="Pfam" id="PF02900"/>
    </source>
</evidence>
<dbReference type="NCBIfam" id="TIGR04336">
    <property type="entry name" value="AmmeMemoSam_B"/>
    <property type="match status" value="1"/>
</dbReference>
<proteinExistence type="predicted"/>
<dbReference type="Pfam" id="PF02900">
    <property type="entry name" value="LigB"/>
    <property type="match status" value="1"/>
</dbReference>
<dbReference type="SUPFAM" id="SSF53213">
    <property type="entry name" value="LigB-like"/>
    <property type="match status" value="1"/>
</dbReference>
<dbReference type="InterPro" id="IPR004183">
    <property type="entry name" value="Xdiol_dOase_suB"/>
</dbReference>
<gene>
    <name evidence="2" type="ORF">A2729_02160</name>
</gene>
<feature type="domain" description="Extradiol ring-cleavage dioxygenase class III enzyme subunit B" evidence="1">
    <location>
        <begin position="6"/>
        <end position="258"/>
    </location>
</feature>
<reference evidence="2 3" key="1">
    <citation type="journal article" date="2016" name="Nat. Commun.">
        <title>Thousands of microbial genomes shed light on interconnected biogeochemical processes in an aquifer system.</title>
        <authorList>
            <person name="Anantharaman K."/>
            <person name="Brown C.T."/>
            <person name="Hug L.A."/>
            <person name="Sharon I."/>
            <person name="Castelle C.J."/>
            <person name="Probst A.J."/>
            <person name="Thomas B.C."/>
            <person name="Singh A."/>
            <person name="Wilkins M.J."/>
            <person name="Karaoz U."/>
            <person name="Brodie E.L."/>
            <person name="Williams K.H."/>
            <person name="Hubbard S.S."/>
            <person name="Banfield J.F."/>
        </authorList>
    </citation>
    <scope>NUCLEOTIDE SEQUENCE [LARGE SCALE GENOMIC DNA]</scope>
</reference>
<comment type="caution">
    <text evidence="2">The sequence shown here is derived from an EMBL/GenBank/DDBJ whole genome shotgun (WGS) entry which is preliminary data.</text>
</comment>